<proteinExistence type="predicted"/>
<feature type="non-terminal residue" evidence="1">
    <location>
        <position position="1"/>
    </location>
</feature>
<accession>A0A1D2AIA5</accession>
<dbReference type="EMBL" id="GETE01000781">
    <property type="protein sequence ID" value="JAT78929.1"/>
    <property type="molecule type" value="Transcribed_RNA"/>
</dbReference>
<reference evidence="1" key="1">
    <citation type="submission" date="2016-07" db="EMBL/GenBank/DDBJ databases">
        <title>Salivary Glands transcriptome analysis on engorged females of Ornithodoros brasiliensis (Acari:Argasidae).</title>
        <authorList>
            <person name="Simons S.M."/>
            <person name="Carvalho E."/>
            <person name="Junqueira-de-Azevedo I."/>
            <person name="Ho P.L."/>
            <person name="Giovanni D."/>
            <person name="Mendonca R."/>
            <person name="Onofrio V."/>
            <person name="Landulfo G."/>
            <person name="Ramirez D."/>
            <person name="Barros-Battesti D."/>
        </authorList>
    </citation>
    <scope>NUCLEOTIDE SEQUENCE</scope>
    <source>
        <strain evidence="1">Female</strain>
        <tissue evidence="1">Salivary gland</tissue>
    </source>
</reference>
<name>A0A1D2AIA5_ORNBR</name>
<protein>
    <submittedName>
        <fullName evidence="1">Basement membrane specific heparan sulfate proteoglycan core</fullName>
    </submittedName>
</protein>
<evidence type="ECO:0000313" key="1">
    <source>
        <dbReference type="EMBL" id="JAT78929.1"/>
    </source>
</evidence>
<dbReference type="AlphaFoldDB" id="A0A1D2AIA5"/>
<sequence>KKSCTYLEWPHATDRLYRKIRYASFLKVPLHLEWHKGVFFLQHLKNKTGKALNTAKASIKHTATTDTQTTTQKSSVGHSTNPILQEFTVWHRLHILRNIKNASIGTSTCTSLCDSSFNWRLYNSANKLAQLDFGLLQQQEHGGQIFVI</sequence>
<organism evidence="1">
    <name type="scientific">Ornithodoros brasiliensis</name>
    <name type="common">Mouro tick</name>
    <dbReference type="NCBI Taxonomy" id="888526"/>
    <lineage>
        <taxon>Eukaryota</taxon>
        <taxon>Metazoa</taxon>
        <taxon>Ecdysozoa</taxon>
        <taxon>Arthropoda</taxon>
        <taxon>Chelicerata</taxon>
        <taxon>Arachnida</taxon>
        <taxon>Acari</taxon>
        <taxon>Parasitiformes</taxon>
        <taxon>Ixodida</taxon>
        <taxon>Ixodoidea</taxon>
        <taxon>Argasidae</taxon>
        <taxon>Ornithodorinae</taxon>
        <taxon>Ornithodoros</taxon>
    </lineage>
</organism>